<comment type="caution">
    <text evidence="4">The sequence shown here is derived from an EMBL/GenBank/DDBJ whole genome shotgun (WGS) entry which is preliminary data.</text>
</comment>
<dbReference type="GO" id="GO:0003723">
    <property type="term" value="F:RNA binding"/>
    <property type="evidence" value="ECO:0007669"/>
    <property type="project" value="TreeGrafter"/>
</dbReference>
<reference evidence="4" key="1">
    <citation type="journal article" date="2021" name="J. Hered.">
        <title>Genome Assembly of Salicaceae Populus deltoides (Eastern Cottonwood) I-69 Based on Nanopore Sequencing and Hi-C Technologies.</title>
        <authorList>
            <person name="Bai S."/>
            <person name="Wu H."/>
            <person name="Zhang J."/>
            <person name="Pan Z."/>
            <person name="Zhao W."/>
            <person name="Li Z."/>
            <person name="Tong C."/>
        </authorList>
    </citation>
    <scope>NUCLEOTIDE SEQUENCE</scope>
    <source>
        <tissue evidence="4">Leaf</tissue>
    </source>
</reference>
<feature type="repeat" description="WD" evidence="3">
    <location>
        <begin position="57"/>
        <end position="100"/>
    </location>
</feature>
<evidence type="ECO:0000256" key="3">
    <source>
        <dbReference type="PROSITE-ProRule" id="PRU00221"/>
    </source>
</evidence>
<dbReference type="AlphaFoldDB" id="A0A8T2XCF2"/>
<dbReference type="Proteomes" id="UP000807159">
    <property type="component" value="Chromosome 13"/>
</dbReference>
<sequence>MQVVPREGESALSVSGPRPMEWSTKFNPDGNVIASGSHDKEIFLWYIHGECKNLMVMRGHKNAVLDLHWTTDGGAPLVVSGSDYGTAKLWEMRPKGAIQTFPDKYQITAASFSDISDKIFTGVIDNDIKVRDIRKGEVTMTLEGHQDMITGMQLSPDGSYLLMNGMDNKLCIWDMRPFAPQNRCVKIFEEHQHNNFEKNL</sequence>
<dbReference type="InterPro" id="IPR036322">
    <property type="entry name" value="WD40_repeat_dom_sf"/>
</dbReference>
<name>A0A8T2XCF2_POPDE</name>
<dbReference type="InterPro" id="IPR001680">
    <property type="entry name" value="WD40_rpt"/>
</dbReference>
<evidence type="ECO:0000256" key="1">
    <source>
        <dbReference type="ARBA" id="ARBA00022574"/>
    </source>
</evidence>
<evidence type="ECO:0000313" key="4">
    <source>
        <dbReference type="EMBL" id="KAH8490334.1"/>
    </source>
</evidence>
<keyword evidence="1 3" id="KW-0853">WD repeat</keyword>
<dbReference type="SUPFAM" id="SSF50978">
    <property type="entry name" value="WD40 repeat-like"/>
    <property type="match status" value="1"/>
</dbReference>
<protein>
    <submittedName>
        <fullName evidence="4">Uncharacterized protein</fullName>
    </submittedName>
</protein>
<dbReference type="SMART" id="SM00320">
    <property type="entry name" value="WD40"/>
    <property type="match status" value="4"/>
</dbReference>
<organism evidence="4 5">
    <name type="scientific">Populus deltoides</name>
    <name type="common">Eastern poplar</name>
    <name type="synonym">Eastern cottonwood</name>
    <dbReference type="NCBI Taxonomy" id="3696"/>
    <lineage>
        <taxon>Eukaryota</taxon>
        <taxon>Viridiplantae</taxon>
        <taxon>Streptophyta</taxon>
        <taxon>Embryophyta</taxon>
        <taxon>Tracheophyta</taxon>
        <taxon>Spermatophyta</taxon>
        <taxon>Magnoliopsida</taxon>
        <taxon>eudicotyledons</taxon>
        <taxon>Gunneridae</taxon>
        <taxon>Pentapetalae</taxon>
        <taxon>rosids</taxon>
        <taxon>fabids</taxon>
        <taxon>Malpighiales</taxon>
        <taxon>Salicaceae</taxon>
        <taxon>Saliceae</taxon>
        <taxon>Populus</taxon>
    </lineage>
</organism>
<evidence type="ECO:0000256" key="2">
    <source>
        <dbReference type="ARBA" id="ARBA00022737"/>
    </source>
</evidence>
<dbReference type="InterPro" id="IPR052234">
    <property type="entry name" value="U5_snRNP_Component"/>
</dbReference>
<accession>A0A8T2XCF2</accession>
<feature type="repeat" description="WD" evidence="3">
    <location>
        <begin position="23"/>
        <end position="45"/>
    </location>
</feature>
<dbReference type="GO" id="GO:0071013">
    <property type="term" value="C:catalytic step 2 spliceosome"/>
    <property type="evidence" value="ECO:0007669"/>
    <property type="project" value="TreeGrafter"/>
</dbReference>
<evidence type="ECO:0000313" key="5">
    <source>
        <dbReference type="Proteomes" id="UP000807159"/>
    </source>
</evidence>
<dbReference type="PANTHER" id="PTHR44006">
    <property type="entry name" value="U5 SMALL NUCLEAR RIBONUCLEOPROTEIN 40 KDA PROTEIN"/>
    <property type="match status" value="1"/>
</dbReference>
<dbReference type="PROSITE" id="PS50294">
    <property type="entry name" value="WD_REPEATS_REGION"/>
    <property type="match status" value="2"/>
</dbReference>
<proteinExistence type="predicted"/>
<feature type="repeat" description="WD" evidence="3">
    <location>
        <begin position="142"/>
        <end position="176"/>
    </location>
</feature>
<keyword evidence="5" id="KW-1185">Reference proteome</keyword>
<dbReference type="PROSITE" id="PS50082">
    <property type="entry name" value="WD_REPEATS_2"/>
    <property type="match status" value="3"/>
</dbReference>
<dbReference type="EMBL" id="JACEGQ020000013">
    <property type="protein sequence ID" value="KAH8490334.1"/>
    <property type="molecule type" value="Genomic_DNA"/>
</dbReference>
<dbReference type="InterPro" id="IPR015943">
    <property type="entry name" value="WD40/YVTN_repeat-like_dom_sf"/>
</dbReference>
<keyword evidence="2" id="KW-0677">Repeat</keyword>
<dbReference type="PANTHER" id="PTHR44006:SF1">
    <property type="entry name" value="U5 SMALL NUCLEAR RIBONUCLEOPROTEIN 40 KDA PROTEIN"/>
    <property type="match status" value="1"/>
</dbReference>
<dbReference type="Gene3D" id="2.130.10.10">
    <property type="entry name" value="YVTN repeat-like/Quinoprotein amine dehydrogenase"/>
    <property type="match status" value="1"/>
</dbReference>
<dbReference type="Pfam" id="PF00400">
    <property type="entry name" value="WD40"/>
    <property type="match status" value="3"/>
</dbReference>
<gene>
    <name evidence="4" type="ORF">H0E87_022751</name>
</gene>